<dbReference type="InterPro" id="IPR011990">
    <property type="entry name" value="TPR-like_helical_dom_sf"/>
</dbReference>
<dbReference type="SMART" id="SM00220">
    <property type="entry name" value="S_TKc"/>
    <property type="match status" value="1"/>
</dbReference>
<dbReference type="Gene3D" id="1.10.510.10">
    <property type="entry name" value="Transferase(Phosphotransferase) domain 1"/>
    <property type="match status" value="1"/>
</dbReference>
<feature type="domain" description="Protein kinase" evidence="6">
    <location>
        <begin position="24"/>
        <end position="295"/>
    </location>
</feature>
<accession>W0RR25</accession>
<dbReference type="SUPFAM" id="SSF48452">
    <property type="entry name" value="TPR-like"/>
    <property type="match status" value="1"/>
</dbReference>
<dbReference type="RefSeq" id="WP_025414082.1">
    <property type="nucleotide sequence ID" value="NZ_CP007129.1"/>
</dbReference>
<dbReference type="AlphaFoldDB" id="W0RR25"/>
<dbReference type="PROSITE" id="PS00107">
    <property type="entry name" value="PROTEIN_KINASE_ATP"/>
    <property type="match status" value="1"/>
</dbReference>
<dbReference type="Gene3D" id="1.25.40.10">
    <property type="entry name" value="Tetratricopeptide repeat domain"/>
    <property type="match status" value="2"/>
</dbReference>
<evidence type="ECO:0000256" key="4">
    <source>
        <dbReference type="ARBA" id="ARBA00022840"/>
    </source>
</evidence>
<dbReference type="KEGG" id="gba:J421_5220"/>
<dbReference type="InParanoid" id="W0RR25"/>
<evidence type="ECO:0000256" key="3">
    <source>
        <dbReference type="ARBA" id="ARBA00022777"/>
    </source>
</evidence>
<reference evidence="7 8" key="1">
    <citation type="journal article" date="2014" name="Genome Announc.">
        <title>Genome Sequence and Methylome of Soil Bacterium Gemmatirosa kalamazoonensis KBS708T, a Member of the Rarely Cultivated Gemmatimonadetes Phylum.</title>
        <authorList>
            <person name="Debruyn J.M."/>
            <person name="Radosevich M."/>
            <person name="Wommack K.E."/>
            <person name="Polson S.W."/>
            <person name="Hauser L.J."/>
            <person name="Fawaz M.N."/>
            <person name="Korlach J."/>
            <person name="Tsai Y.C."/>
        </authorList>
    </citation>
    <scope>NUCLEOTIDE SEQUENCE [LARGE SCALE GENOMIC DNA]</scope>
    <source>
        <strain evidence="7 8">KBS708</strain>
        <plasmid evidence="8">Plasmid 1</plasmid>
    </source>
</reference>
<dbReference type="CDD" id="cd14014">
    <property type="entry name" value="STKc_PknB_like"/>
    <property type="match status" value="1"/>
</dbReference>
<keyword evidence="4 5" id="KW-0067">ATP-binding</keyword>
<dbReference type="OrthoDB" id="9797180at2"/>
<gene>
    <name evidence="7" type="ORF">J421_5220</name>
</gene>
<evidence type="ECO:0000313" key="7">
    <source>
        <dbReference type="EMBL" id="AHG92755.1"/>
    </source>
</evidence>
<dbReference type="GO" id="GO:0004674">
    <property type="term" value="F:protein serine/threonine kinase activity"/>
    <property type="evidence" value="ECO:0007669"/>
    <property type="project" value="TreeGrafter"/>
</dbReference>
<dbReference type="InterPro" id="IPR011009">
    <property type="entry name" value="Kinase-like_dom_sf"/>
</dbReference>
<evidence type="ECO:0000256" key="1">
    <source>
        <dbReference type="ARBA" id="ARBA00022679"/>
    </source>
</evidence>
<dbReference type="Gene3D" id="3.40.50.10610">
    <property type="entry name" value="ABC-type transport auxiliary lipoprotein component"/>
    <property type="match status" value="1"/>
</dbReference>
<keyword evidence="1" id="KW-0808">Transferase</keyword>
<dbReference type="Pfam" id="PF00069">
    <property type="entry name" value="Pkinase"/>
    <property type="match status" value="1"/>
</dbReference>
<protein>
    <submittedName>
        <fullName evidence="7">Protein kinase</fullName>
    </submittedName>
</protein>
<evidence type="ECO:0000256" key="2">
    <source>
        <dbReference type="ARBA" id="ARBA00022741"/>
    </source>
</evidence>
<dbReference type="InterPro" id="IPR008271">
    <property type="entry name" value="Ser/Thr_kinase_AS"/>
</dbReference>
<dbReference type="InterPro" id="IPR017441">
    <property type="entry name" value="Protein_kinase_ATP_BS"/>
</dbReference>
<dbReference type="InterPro" id="IPR000719">
    <property type="entry name" value="Prot_kinase_dom"/>
</dbReference>
<dbReference type="Proteomes" id="UP000019151">
    <property type="component" value="Plasmid 1"/>
</dbReference>
<keyword evidence="8" id="KW-1185">Reference proteome</keyword>
<dbReference type="PROSITE" id="PS50011">
    <property type="entry name" value="PROTEIN_KINASE_DOM"/>
    <property type="match status" value="1"/>
</dbReference>
<keyword evidence="7" id="KW-0614">Plasmid</keyword>
<dbReference type="PANTHER" id="PTHR43289">
    <property type="entry name" value="MITOGEN-ACTIVATED PROTEIN KINASE KINASE KINASE 20-RELATED"/>
    <property type="match status" value="1"/>
</dbReference>
<geneLocation type="plasmid" evidence="7 8">
    <name>1</name>
</geneLocation>
<dbReference type="PROSITE" id="PS00108">
    <property type="entry name" value="PROTEIN_KINASE_ST"/>
    <property type="match status" value="1"/>
</dbReference>
<keyword evidence="2 5" id="KW-0547">Nucleotide-binding</keyword>
<proteinExistence type="predicted"/>
<name>W0RR25_9BACT</name>
<dbReference type="PANTHER" id="PTHR43289:SF6">
    <property type="entry name" value="SERINE_THREONINE-PROTEIN KINASE NEKL-3"/>
    <property type="match status" value="1"/>
</dbReference>
<keyword evidence="3 7" id="KW-0418">Kinase</keyword>
<evidence type="ECO:0000259" key="6">
    <source>
        <dbReference type="PROSITE" id="PS50011"/>
    </source>
</evidence>
<evidence type="ECO:0000313" key="8">
    <source>
        <dbReference type="Proteomes" id="UP000019151"/>
    </source>
</evidence>
<dbReference type="Gene3D" id="3.30.200.20">
    <property type="entry name" value="Phosphorylase Kinase, domain 1"/>
    <property type="match status" value="1"/>
</dbReference>
<dbReference type="EMBL" id="CP007129">
    <property type="protein sequence ID" value="AHG92755.1"/>
    <property type="molecule type" value="Genomic_DNA"/>
</dbReference>
<organism evidence="7 8">
    <name type="scientific">Gemmatirosa kalamazoonensis</name>
    <dbReference type="NCBI Taxonomy" id="861299"/>
    <lineage>
        <taxon>Bacteria</taxon>
        <taxon>Pseudomonadati</taxon>
        <taxon>Gemmatimonadota</taxon>
        <taxon>Gemmatimonadia</taxon>
        <taxon>Gemmatimonadales</taxon>
        <taxon>Gemmatimonadaceae</taxon>
        <taxon>Gemmatirosa</taxon>
    </lineage>
</organism>
<sequence length="770" mass="83790">MESPPAPPLDHSPLAPGAPFAERYAIEREIGRGGMATVYLAEERKHGRQVAIKVLRPDLTASVGAERFLREIGIVARLTHPHVVPLIDSGEERDPRGASLLYYVSPYVTGGSLRDRLVREGALPVADALRIAADIGTALDFAHRAGFVHRDVKPENILFADGHALLADFGVARARTACDEDGARAPNANAITDVGFTLGTPEYMSPEQASGERDVGVASDVYSLACVVYEMLAGEPPFRGPNARATMARHVTAPPPSVRTARPDAPGGIDEALAKALSKAPEQRHPSAADFIAALQAGAAAGAATRRALVATRTVAVLPFVNASPDPENEYLSDGITDELIDALAKLDGLRVASRTSVFALKGKPLDVRAIGALLGASAVLEGSVRKAGSRLRVTVQLTSTDDGRLLWSRRYDRDADDVFAVQDEIAQTIVTTLRATWLADLEDPRRKHYTRNLAAYGLYLRGRFALSKRTQEGVAEGIEYFERAIAEDPNYALAYTGLADAYALHVDYRSVPVADGLARANAYARRAIELDDGLAEAHASLAWRLFIYDWDWAGAEREFRRAIELDPGYGPAHQWYATLLVSQRRSEDALIEAHTALELDPGSVSARRSAGWVHCYARRFDQARRHLARAIEMNPTAEETFRVLGLTLAFDGKHEESVMVLRGAQQMPGAGTFTTATLGYALARAGERDEALAVRDALLERHAREYVSPAAISAVHIGLGEYDAALDWAERAHAERRGWLAYLAVNPIFDPMRAMPRFQALLDAMRLPR</sequence>
<feature type="binding site" evidence="5">
    <location>
        <position position="53"/>
    </location>
    <ligand>
        <name>ATP</name>
        <dbReference type="ChEBI" id="CHEBI:30616"/>
    </ligand>
</feature>
<dbReference type="HOGENOM" id="CLU_013589_0_1_0"/>
<dbReference type="SUPFAM" id="SSF56112">
    <property type="entry name" value="Protein kinase-like (PK-like)"/>
    <property type="match status" value="1"/>
</dbReference>
<dbReference type="GO" id="GO:0005524">
    <property type="term" value="F:ATP binding"/>
    <property type="evidence" value="ECO:0007669"/>
    <property type="project" value="UniProtKB-UniRule"/>
</dbReference>
<evidence type="ECO:0000256" key="5">
    <source>
        <dbReference type="PROSITE-ProRule" id="PRU10141"/>
    </source>
</evidence>